<keyword evidence="1" id="KW-0812">Transmembrane</keyword>
<dbReference type="Proteomes" id="UP000516412">
    <property type="component" value="Chromosome"/>
</dbReference>
<evidence type="ECO:0000256" key="1">
    <source>
        <dbReference type="SAM" id="Phobius"/>
    </source>
</evidence>
<keyword evidence="1" id="KW-0472">Membrane</keyword>
<proteinExistence type="predicted"/>
<accession>A0A7H1MEN1</accession>
<keyword evidence="1" id="KW-1133">Transmembrane helix</keyword>
<dbReference type="KEGG" id="nmus:H7A79_1029"/>
<evidence type="ECO:0000313" key="3">
    <source>
        <dbReference type="Proteomes" id="UP000516412"/>
    </source>
</evidence>
<protein>
    <submittedName>
        <fullName evidence="2">Membrane protein</fullName>
    </submittedName>
</protein>
<keyword evidence="3" id="KW-1185">Reference proteome</keyword>
<organism evidence="2 3">
    <name type="scientific">Neisseria musculi</name>
    <dbReference type="NCBI Taxonomy" id="1815583"/>
    <lineage>
        <taxon>Bacteria</taxon>
        <taxon>Pseudomonadati</taxon>
        <taxon>Pseudomonadota</taxon>
        <taxon>Betaproteobacteria</taxon>
        <taxon>Neisseriales</taxon>
        <taxon>Neisseriaceae</taxon>
        <taxon>Neisseria</taxon>
    </lineage>
</organism>
<sequence>MKLWLIDILYAIDGICNGYLLLYLIACIFRMFF</sequence>
<dbReference type="AlphaFoldDB" id="A0A7H1MEN1"/>
<dbReference type="EMBL" id="CP060414">
    <property type="protein sequence ID" value="QNT60096.1"/>
    <property type="molecule type" value="Genomic_DNA"/>
</dbReference>
<gene>
    <name evidence="2" type="ORF">H7A79_1029</name>
</gene>
<name>A0A7H1MEN1_9NEIS</name>
<reference evidence="2" key="1">
    <citation type="submission" date="2024-06" db="EMBL/GenBank/DDBJ databases">
        <title>Complete Genome Sequence of mouse commensal type strain Neisseria musculi.</title>
        <authorList>
            <person name="Thapa E."/>
            <person name="Aluvathingal J."/>
            <person name="Nadendla S."/>
            <person name="Mehta A."/>
            <person name="Tettelin H."/>
            <person name="Weyand N.J."/>
        </authorList>
    </citation>
    <scope>NUCLEOTIDE SEQUENCE</scope>
    <source>
        <strain evidence="2">NW831</strain>
    </source>
</reference>
<feature type="transmembrane region" description="Helical" evidence="1">
    <location>
        <begin position="6"/>
        <end position="29"/>
    </location>
</feature>
<evidence type="ECO:0000313" key="2">
    <source>
        <dbReference type="EMBL" id="QNT60096.1"/>
    </source>
</evidence>